<proteinExistence type="predicted"/>
<dbReference type="PANTHER" id="PTHR43537:SF45">
    <property type="entry name" value="GNTR FAMILY REGULATORY PROTEIN"/>
    <property type="match status" value="1"/>
</dbReference>
<dbReference type="RefSeq" id="WP_349295560.1">
    <property type="nucleotide sequence ID" value="NZ_JAYWLC010000022.1"/>
</dbReference>
<evidence type="ECO:0000313" key="5">
    <source>
        <dbReference type="EMBL" id="MER5173638.1"/>
    </source>
</evidence>
<dbReference type="InterPro" id="IPR011711">
    <property type="entry name" value="GntR_C"/>
</dbReference>
<evidence type="ECO:0000313" key="6">
    <source>
        <dbReference type="Proteomes" id="UP001438953"/>
    </source>
</evidence>
<evidence type="ECO:0000256" key="1">
    <source>
        <dbReference type="ARBA" id="ARBA00023015"/>
    </source>
</evidence>
<protein>
    <submittedName>
        <fullName evidence="5">GntR family transcriptional regulator</fullName>
    </submittedName>
</protein>
<dbReference type="PRINTS" id="PR00035">
    <property type="entry name" value="HTHGNTR"/>
</dbReference>
<dbReference type="Pfam" id="PF00392">
    <property type="entry name" value="GntR"/>
    <property type="match status" value="1"/>
</dbReference>
<dbReference type="CDD" id="cd07377">
    <property type="entry name" value="WHTH_GntR"/>
    <property type="match status" value="1"/>
</dbReference>
<dbReference type="SUPFAM" id="SSF48008">
    <property type="entry name" value="GntR ligand-binding domain-like"/>
    <property type="match status" value="1"/>
</dbReference>
<dbReference type="Gene3D" id="1.10.10.10">
    <property type="entry name" value="Winged helix-like DNA-binding domain superfamily/Winged helix DNA-binding domain"/>
    <property type="match status" value="1"/>
</dbReference>
<dbReference type="InterPro" id="IPR036390">
    <property type="entry name" value="WH_DNA-bd_sf"/>
</dbReference>
<dbReference type="Proteomes" id="UP001438953">
    <property type="component" value="Unassembled WGS sequence"/>
</dbReference>
<organism evidence="5 6">
    <name type="scientific">Thioclava kandeliae</name>
    <dbReference type="NCBI Taxonomy" id="3070818"/>
    <lineage>
        <taxon>Bacteria</taxon>
        <taxon>Pseudomonadati</taxon>
        <taxon>Pseudomonadota</taxon>
        <taxon>Alphaproteobacteria</taxon>
        <taxon>Rhodobacterales</taxon>
        <taxon>Paracoccaceae</taxon>
        <taxon>Thioclava</taxon>
    </lineage>
</organism>
<gene>
    <name evidence="5" type="ORF">VSX56_17875</name>
</gene>
<dbReference type="InterPro" id="IPR008920">
    <property type="entry name" value="TF_FadR/GntR_C"/>
</dbReference>
<accession>A0ABV1SL64</accession>
<feature type="domain" description="HTH gntR-type" evidence="4">
    <location>
        <begin position="6"/>
        <end position="73"/>
    </location>
</feature>
<dbReference type="SUPFAM" id="SSF46785">
    <property type="entry name" value="Winged helix' DNA-binding domain"/>
    <property type="match status" value="1"/>
</dbReference>
<keyword evidence="2" id="KW-0238">DNA-binding</keyword>
<dbReference type="PROSITE" id="PS50949">
    <property type="entry name" value="HTH_GNTR"/>
    <property type="match status" value="1"/>
</dbReference>
<keyword evidence="1" id="KW-0805">Transcription regulation</keyword>
<evidence type="ECO:0000259" key="4">
    <source>
        <dbReference type="PROSITE" id="PS50949"/>
    </source>
</evidence>
<keyword evidence="3" id="KW-0804">Transcription</keyword>
<dbReference type="InterPro" id="IPR036388">
    <property type="entry name" value="WH-like_DNA-bd_sf"/>
</dbReference>
<evidence type="ECO:0000256" key="2">
    <source>
        <dbReference type="ARBA" id="ARBA00023125"/>
    </source>
</evidence>
<dbReference type="InterPro" id="IPR000524">
    <property type="entry name" value="Tscrpt_reg_HTH_GntR"/>
</dbReference>
<reference evidence="5 6" key="1">
    <citation type="submission" date="2024-06" db="EMBL/GenBank/DDBJ databases">
        <title>Thioclava kandeliae sp. nov. from a rhizosphere soil sample of Kandelia candel in a mangrove.</title>
        <authorList>
            <person name="Mu T."/>
        </authorList>
    </citation>
    <scope>NUCLEOTIDE SEQUENCE [LARGE SCALE GENOMIC DNA]</scope>
    <source>
        <strain evidence="5 6">CPCC 100088</strain>
    </source>
</reference>
<dbReference type="SMART" id="SM00345">
    <property type="entry name" value="HTH_GNTR"/>
    <property type="match status" value="1"/>
</dbReference>
<sequence>MTGLPLSLAQRSAERIRALIVSGDLRPGARLSEAAYAERLDVSRNTLREAFRILVKDGLLLHEANRGISVARPSMESILDIYRIRRIIEVQAVRTSYAGHPAIARMAEAVERARAHAAQGDWQAVGSANMEFHDALLSLADSPRLNAFYATLTVELRLVFGLVEDPQYLHEPFIEMNARLIECLRAGRPEAAADLLESYLLQSERMLVSAFTRL</sequence>
<comment type="caution">
    <text evidence="5">The sequence shown here is derived from an EMBL/GenBank/DDBJ whole genome shotgun (WGS) entry which is preliminary data.</text>
</comment>
<dbReference type="EMBL" id="JAYWLC010000022">
    <property type="protein sequence ID" value="MER5173638.1"/>
    <property type="molecule type" value="Genomic_DNA"/>
</dbReference>
<dbReference type="SMART" id="SM00895">
    <property type="entry name" value="FCD"/>
    <property type="match status" value="1"/>
</dbReference>
<name>A0ABV1SL64_9RHOB</name>
<dbReference type="Pfam" id="PF07729">
    <property type="entry name" value="FCD"/>
    <property type="match status" value="1"/>
</dbReference>
<evidence type="ECO:0000256" key="3">
    <source>
        <dbReference type="ARBA" id="ARBA00023163"/>
    </source>
</evidence>
<dbReference type="PANTHER" id="PTHR43537">
    <property type="entry name" value="TRANSCRIPTIONAL REGULATOR, GNTR FAMILY"/>
    <property type="match status" value="1"/>
</dbReference>
<dbReference type="Gene3D" id="1.20.120.530">
    <property type="entry name" value="GntR ligand-binding domain-like"/>
    <property type="match status" value="1"/>
</dbReference>
<keyword evidence="6" id="KW-1185">Reference proteome</keyword>